<dbReference type="InterPro" id="IPR043502">
    <property type="entry name" value="DNA/RNA_pol_sf"/>
</dbReference>
<dbReference type="PANTHER" id="PTHR37984:SF5">
    <property type="entry name" value="PROTEIN NYNRIN-LIKE"/>
    <property type="match status" value="1"/>
</dbReference>
<dbReference type="SUPFAM" id="SSF53098">
    <property type="entry name" value="Ribonuclease H-like"/>
    <property type="match status" value="1"/>
</dbReference>
<reference evidence="5" key="1">
    <citation type="submission" date="2021-02" db="EMBL/GenBank/DDBJ databases">
        <authorList>
            <person name="Nowell W R."/>
        </authorList>
    </citation>
    <scope>NUCLEOTIDE SEQUENCE</scope>
</reference>
<dbReference type="InterPro" id="IPR041588">
    <property type="entry name" value="Integrase_H2C2"/>
</dbReference>
<sequence>MQNMIKHKIIEPSTSPWSAPIILVKKKGINNFRPAVDYRFTNKMIQTDSFPLPNLTDIIQSLGEARVFSSIDLFSAYWQCGVEEASRPITAFSTETGSYQFLRLPFGIKTACSAFSRLMSQLLSGLVSTEVWVYLDDVILFSKDVPSHFKTLDDVLTRIENANLKIKLQKCVFFKVELIFLGFLVNKDGIQPNPEKVKVVKEYPVPKSIENVRSFIGFTGFYRQFIEGYSRIALPLTAMFKKGAKFIWTTTEQHAFETLRDKLLNEPILKYPDYNKQFFVASDASKKSIGAVLLQDYNSIKKPISYASRLMTSAEKNYNVTSTEALALIYGLKKFRNIIYGCEITALTDHLPLLQMFSKSAALEGRLQRWGLLISDFEVKLLYNPGKLHVLPDTLSRLYTARSILRRPYEKKNRLKVRFNDVPEIKPIEEDQKYCVKIRKFKRKTIKIWSVDELIKGQKEDVYFGNIRRHLVYGKHETPLPKDLNEYYVKERVLYKKAMHNNRQRELVVIPKSLVPIALELCHSSEIAGHLGIDRTLQRVKERFHFINARGLVTDFCSTCKSCVLFKGKSEKTSTIFDYPIPPRPWHTCGMDILGPMPTTALKKHKYILVFTDHLSRYVEIVSIPNRKAETVALAFQERIIMNYSTPKKLISDCALEFCSAVINLTCKAFGVNKVQTTPHYAAANGIVERSNRKILSILRNVANINQDNWDECLSSVQTAINSAYNRSIGDTPHYVLYLEDKILPFDEEPTAEGSKTIPEFIQKQNKLRTEMYALVKASLECSKEEMKLYKRKCNPKKDRVIYEGQRVYLKELKTVGLKKKLVPRFRGPFRVITVLGNNRYLVRKIGGKDTLLKVHQEMVKIVPEDTIRSLLAPRAREPFGYMKHNNLKNIDPMPDRPQDVEKLEEGVEFIRIKTTQPVQATNHAEQQQETIEAGEAAKEDTKSPEGASSTTVVETAQPSVRHKPVKPIPKVRSKVNDDQQDPSFVMPSWEGEFCLHADKRITRGLLNKEKLIREKELTQMLKSTTVETEKTKDERVIAEMIQQMNAADAAKKVSEPTSSTDVQNAIKRHFADTIEDVIAKKTTPEVHPLLPPKTSIQHNFSETIEKVIAENTTHEVPPLLPPKTSIQHKFSETKEKVIAEKATPEVSSPALTPFLPPKYRDKISLQPSAHLENRVKRGEANSIIVSDIKCKSKSMKACVYKVLARAFKRTMFVAI</sequence>
<dbReference type="Pfam" id="PF17921">
    <property type="entry name" value="Integrase_H2C2"/>
    <property type="match status" value="1"/>
</dbReference>
<proteinExistence type="predicted"/>
<dbReference type="CDD" id="cd01647">
    <property type="entry name" value="RT_LTR"/>
    <property type="match status" value="1"/>
</dbReference>
<name>A0A818DRB7_9BILA</name>
<dbReference type="Pfam" id="PF17919">
    <property type="entry name" value="RT_RNaseH_2"/>
    <property type="match status" value="1"/>
</dbReference>
<evidence type="ECO:0000313" key="6">
    <source>
        <dbReference type="Proteomes" id="UP000663865"/>
    </source>
</evidence>
<feature type="compositionally biased region" description="Polar residues" evidence="2">
    <location>
        <begin position="918"/>
        <end position="931"/>
    </location>
</feature>
<feature type="compositionally biased region" description="Polar residues" evidence="2">
    <location>
        <begin position="947"/>
        <end position="959"/>
    </location>
</feature>
<feature type="domain" description="Reverse transcriptase" evidence="3">
    <location>
        <begin position="5"/>
        <end position="185"/>
    </location>
</feature>
<dbReference type="Pfam" id="PF00665">
    <property type="entry name" value="rve"/>
    <property type="match status" value="1"/>
</dbReference>
<dbReference type="SUPFAM" id="SSF56672">
    <property type="entry name" value="DNA/RNA polymerases"/>
    <property type="match status" value="1"/>
</dbReference>
<comment type="caution">
    <text evidence="5">The sequence shown here is derived from an EMBL/GenBank/DDBJ whole genome shotgun (WGS) entry which is preliminary data.</text>
</comment>
<dbReference type="PROSITE" id="PS50994">
    <property type="entry name" value="INTEGRASE"/>
    <property type="match status" value="1"/>
</dbReference>
<dbReference type="PROSITE" id="PS50878">
    <property type="entry name" value="RT_POL"/>
    <property type="match status" value="1"/>
</dbReference>
<dbReference type="InterPro" id="IPR012337">
    <property type="entry name" value="RNaseH-like_sf"/>
</dbReference>
<keyword evidence="1" id="KW-0511">Multifunctional enzyme</keyword>
<feature type="region of interest" description="Disordered" evidence="2">
    <location>
        <begin position="918"/>
        <end position="965"/>
    </location>
</feature>
<dbReference type="CDD" id="cd09274">
    <property type="entry name" value="RNase_HI_RT_Ty3"/>
    <property type="match status" value="1"/>
</dbReference>
<dbReference type="GO" id="GO:0003676">
    <property type="term" value="F:nucleic acid binding"/>
    <property type="evidence" value="ECO:0007669"/>
    <property type="project" value="InterPro"/>
</dbReference>
<dbReference type="EMBL" id="CAJNYV010001898">
    <property type="protein sequence ID" value="CAF3444518.1"/>
    <property type="molecule type" value="Genomic_DNA"/>
</dbReference>
<feature type="domain" description="Integrase catalytic" evidence="4">
    <location>
        <begin position="581"/>
        <end position="741"/>
    </location>
</feature>
<evidence type="ECO:0000256" key="1">
    <source>
        <dbReference type="ARBA" id="ARBA00023268"/>
    </source>
</evidence>
<dbReference type="InterPro" id="IPR036397">
    <property type="entry name" value="RNaseH_sf"/>
</dbReference>
<dbReference type="PANTHER" id="PTHR37984">
    <property type="entry name" value="PROTEIN CBG26694"/>
    <property type="match status" value="1"/>
</dbReference>
<dbReference type="InterPro" id="IPR050951">
    <property type="entry name" value="Retrovirus_Pol_polyprotein"/>
</dbReference>
<dbReference type="InterPro" id="IPR000477">
    <property type="entry name" value="RT_dom"/>
</dbReference>
<dbReference type="Gene3D" id="1.10.340.70">
    <property type="match status" value="1"/>
</dbReference>
<protein>
    <submittedName>
        <fullName evidence="5">Uncharacterized protein</fullName>
    </submittedName>
</protein>
<evidence type="ECO:0000313" key="5">
    <source>
        <dbReference type="EMBL" id="CAF3444518.1"/>
    </source>
</evidence>
<dbReference type="Proteomes" id="UP000663865">
    <property type="component" value="Unassembled WGS sequence"/>
</dbReference>
<dbReference type="AlphaFoldDB" id="A0A818DRB7"/>
<evidence type="ECO:0000259" key="4">
    <source>
        <dbReference type="PROSITE" id="PS50994"/>
    </source>
</evidence>
<dbReference type="Gene3D" id="3.30.70.270">
    <property type="match status" value="2"/>
</dbReference>
<dbReference type="GO" id="GO:0003824">
    <property type="term" value="F:catalytic activity"/>
    <property type="evidence" value="ECO:0007669"/>
    <property type="project" value="UniProtKB-KW"/>
</dbReference>
<accession>A0A818DRB7</accession>
<dbReference type="FunFam" id="3.10.20.370:FF:000001">
    <property type="entry name" value="Retrovirus-related Pol polyprotein from transposon 17.6-like protein"/>
    <property type="match status" value="1"/>
</dbReference>
<dbReference type="FunFam" id="3.30.70.270:FF:000020">
    <property type="entry name" value="Transposon Tf2-6 polyprotein-like Protein"/>
    <property type="match status" value="1"/>
</dbReference>
<evidence type="ECO:0000256" key="2">
    <source>
        <dbReference type="SAM" id="MobiDB-lite"/>
    </source>
</evidence>
<dbReference type="GO" id="GO:0015074">
    <property type="term" value="P:DNA integration"/>
    <property type="evidence" value="ECO:0007669"/>
    <property type="project" value="InterPro"/>
</dbReference>
<dbReference type="Gene3D" id="3.10.10.10">
    <property type="entry name" value="HIV Type 1 Reverse Transcriptase, subunit A, domain 1"/>
    <property type="match status" value="1"/>
</dbReference>
<dbReference type="Pfam" id="PF00078">
    <property type="entry name" value="RVT_1"/>
    <property type="match status" value="1"/>
</dbReference>
<dbReference type="InterPro" id="IPR001584">
    <property type="entry name" value="Integrase_cat-core"/>
</dbReference>
<evidence type="ECO:0000259" key="3">
    <source>
        <dbReference type="PROSITE" id="PS50878"/>
    </source>
</evidence>
<dbReference type="Gene3D" id="3.30.420.10">
    <property type="entry name" value="Ribonuclease H-like superfamily/Ribonuclease H"/>
    <property type="match status" value="1"/>
</dbReference>
<dbReference type="FunFam" id="1.10.340.70:FF:000001">
    <property type="entry name" value="Retrovirus-related Pol polyprotein from transposon gypsy-like Protein"/>
    <property type="match status" value="1"/>
</dbReference>
<dbReference type="InterPro" id="IPR043128">
    <property type="entry name" value="Rev_trsase/Diguanyl_cyclase"/>
</dbReference>
<organism evidence="5 6">
    <name type="scientific">Rotaria socialis</name>
    <dbReference type="NCBI Taxonomy" id="392032"/>
    <lineage>
        <taxon>Eukaryota</taxon>
        <taxon>Metazoa</taxon>
        <taxon>Spiralia</taxon>
        <taxon>Gnathifera</taxon>
        <taxon>Rotifera</taxon>
        <taxon>Eurotatoria</taxon>
        <taxon>Bdelloidea</taxon>
        <taxon>Philodinida</taxon>
        <taxon>Philodinidae</taxon>
        <taxon>Rotaria</taxon>
    </lineage>
</organism>
<dbReference type="InterPro" id="IPR041577">
    <property type="entry name" value="RT_RNaseH_2"/>
</dbReference>
<gene>
    <name evidence="5" type="ORF">KIK155_LOCUS11920</name>
</gene>